<comment type="caution">
    <text evidence="1">The sequence shown here is derived from an EMBL/GenBank/DDBJ whole genome shotgun (WGS) entry which is preliminary data.</text>
</comment>
<protein>
    <recommendedName>
        <fullName evidence="2">Methyltransferase type 11 domain-containing protein</fullName>
    </recommendedName>
</protein>
<gene>
    <name evidence="1" type="ORF">ASZ90_016483</name>
</gene>
<dbReference type="SUPFAM" id="SSF53335">
    <property type="entry name" value="S-adenosyl-L-methionine-dependent methyltransferases"/>
    <property type="match status" value="1"/>
</dbReference>
<reference evidence="1" key="1">
    <citation type="journal article" date="2015" name="Proc. Natl. Acad. Sci. U.S.A.">
        <title>Networks of energetic and metabolic interactions define dynamics in microbial communities.</title>
        <authorList>
            <person name="Embree M."/>
            <person name="Liu J.K."/>
            <person name="Al-Bassam M.M."/>
            <person name="Zengler K."/>
        </authorList>
    </citation>
    <scope>NUCLEOTIDE SEQUENCE</scope>
</reference>
<sequence>MIITALCLHHVSLAERSEVAERAARLLQPGGRFICADIFRAEEEWEEELLTESWRRAMAREGAPGDVIKGMVLQRANRMPHLSTVSWFQDRLREAGFSRVVVPFTAGFVALVVGIR</sequence>
<accession>A0A0W8ESG8</accession>
<dbReference type="EMBL" id="LNQE01001733">
    <property type="protein sequence ID" value="KUG11636.1"/>
    <property type="molecule type" value="Genomic_DNA"/>
</dbReference>
<name>A0A0W8ESG8_9ZZZZ</name>
<dbReference type="AlphaFoldDB" id="A0A0W8ESG8"/>
<organism evidence="1">
    <name type="scientific">hydrocarbon metagenome</name>
    <dbReference type="NCBI Taxonomy" id="938273"/>
    <lineage>
        <taxon>unclassified sequences</taxon>
        <taxon>metagenomes</taxon>
        <taxon>ecological metagenomes</taxon>
    </lineage>
</organism>
<proteinExistence type="predicted"/>
<evidence type="ECO:0008006" key="2">
    <source>
        <dbReference type="Google" id="ProtNLM"/>
    </source>
</evidence>
<dbReference type="Gene3D" id="3.40.50.150">
    <property type="entry name" value="Vaccinia Virus protein VP39"/>
    <property type="match status" value="1"/>
</dbReference>
<evidence type="ECO:0000313" key="1">
    <source>
        <dbReference type="EMBL" id="KUG11636.1"/>
    </source>
</evidence>
<dbReference type="InterPro" id="IPR029063">
    <property type="entry name" value="SAM-dependent_MTases_sf"/>
</dbReference>